<evidence type="ECO:0000313" key="1">
    <source>
        <dbReference type="EMBL" id="EDP95573.1"/>
    </source>
</evidence>
<reference evidence="1 2" key="1">
    <citation type="journal article" date="2011" name="J. Bacteriol.">
        <title>Genome sequence of the algicidal bacterium Kordia algicida OT-1.</title>
        <authorList>
            <person name="Lee H.S."/>
            <person name="Kang S.G."/>
            <person name="Kwon K.K."/>
            <person name="Lee J.H."/>
            <person name="Kim S.J."/>
        </authorList>
    </citation>
    <scope>NUCLEOTIDE SEQUENCE [LARGE SCALE GENOMIC DNA]</scope>
    <source>
        <strain evidence="1 2">OT-1</strain>
    </source>
</reference>
<dbReference type="AlphaFoldDB" id="A9E126"/>
<dbReference type="Proteomes" id="UP000002945">
    <property type="component" value="Unassembled WGS sequence"/>
</dbReference>
<dbReference type="RefSeq" id="WP_007096927.1">
    <property type="nucleotide sequence ID" value="NZ_CP142125.1"/>
</dbReference>
<proteinExistence type="predicted"/>
<dbReference type="STRING" id="391587.KAOT1_22016"/>
<accession>A9E126</accession>
<gene>
    <name evidence="1" type="ORF">KAOT1_22016</name>
</gene>
<name>A9E126_9FLAO</name>
<protein>
    <submittedName>
        <fullName evidence="1">Uncharacterized protein</fullName>
    </submittedName>
</protein>
<dbReference type="PROSITE" id="PS51257">
    <property type="entry name" value="PROKAR_LIPOPROTEIN"/>
    <property type="match status" value="1"/>
</dbReference>
<dbReference type="HOGENOM" id="CLU_1119008_0_0_10"/>
<evidence type="ECO:0000313" key="2">
    <source>
        <dbReference type="Proteomes" id="UP000002945"/>
    </source>
</evidence>
<sequence length="248" mass="28542">MKLKPIVFLVAITFILISCLSTDKEIIPVVKKEKRLFPVLIDTLAEQAEYLETKIRLKANYKPITFKKITDTIFVNHDIYESLTGKMSETEYQNYMRYHRTNIIADNVTKPTANTIKIFVDTTAIISKIYFNRHAKKLILHKAYATYVVNTSVKDTVVLGLNSKMDMLLEALNKENEWKQIEGIQFIACATGRTLFVLPEKDTLITETTIFKGNFKTKLCLKLGSAYSNQFEGFIHETQLLDSDVDFY</sequence>
<keyword evidence="2" id="KW-1185">Reference proteome</keyword>
<organism evidence="1 2">
    <name type="scientific">Kordia algicida OT-1</name>
    <dbReference type="NCBI Taxonomy" id="391587"/>
    <lineage>
        <taxon>Bacteria</taxon>
        <taxon>Pseudomonadati</taxon>
        <taxon>Bacteroidota</taxon>
        <taxon>Flavobacteriia</taxon>
        <taxon>Flavobacteriales</taxon>
        <taxon>Flavobacteriaceae</taxon>
        <taxon>Kordia</taxon>
    </lineage>
</organism>
<dbReference type="EMBL" id="ABIB01000007">
    <property type="protein sequence ID" value="EDP95573.1"/>
    <property type="molecule type" value="Genomic_DNA"/>
</dbReference>
<comment type="caution">
    <text evidence="1">The sequence shown here is derived from an EMBL/GenBank/DDBJ whole genome shotgun (WGS) entry which is preliminary data.</text>
</comment>
<dbReference type="OrthoDB" id="1409248at2"/>